<feature type="chain" id="PRO_5011435974" evidence="1">
    <location>
        <begin position="21"/>
        <end position="148"/>
    </location>
</feature>
<dbReference type="RefSeq" id="WP_093318975.1">
    <property type="nucleotide sequence ID" value="NZ_FOSZ01000001.1"/>
</dbReference>
<evidence type="ECO:0000256" key="1">
    <source>
        <dbReference type="SAM" id="SignalP"/>
    </source>
</evidence>
<name>A0A1I4A1T9_9RHOB</name>
<dbReference type="STRING" id="1280847.SAMN04488036_101116"/>
<keyword evidence="3" id="KW-1185">Reference proteome</keyword>
<sequence>MRLKAALTIAVAFAATAAFADDHRVAEDQTPTGKFLTAGEVRPILDATKNGWIGVREFDGRDLVYFTHLVSWRCGLYEVHYSINGGERTQFPIPECPPDIANAMAIPEGTDVYISLELGSVKTVKVDLLYDDLGTDTVTFDRDAVKLP</sequence>
<keyword evidence="1" id="KW-0732">Signal</keyword>
<evidence type="ECO:0000313" key="3">
    <source>
        <dbReference type="Proteomes" id="UP000198851"/>
    </source>
</evidence>
<evidence type="ECO:0000313" key="2">
    <source>
        <dbReference type="EMBL" id="SFK50332.1"/>
    </source>
</evidence>
<proteinExistence type="predicted"/>
<dbReference type="OrthoDB" id="9816009at2"/>
<dbReference type="Proteomes" id="UP000198851">
    <property type="component" value="Unassembled WGS sequence"/>
</dbReference>
<dbReference type="EMBL" id="FOSZ01000001">
    <property type="protein sequence ID" value="SFK50332.1"/>
    <property type="molecule type" value="Genomic_DNA"/>
</dbReference>
<organism evidence="2 3">
    <name type="scientific">Shimia haliotis</name>
    <dbReference type="NCBI Taxonomy" id="1280847"/>
    <lineage>
        <taxon>Bacteria</taxon>
        <taxon>Pseudomonadati</taxon>
        <taxon>Pseudomonadota</taxon>
        <taxon>Alphaproteobacteria</taxon>
        <taxon>Rhodobacterales</taxon>
        <taxon>Roseobacteraceae</taxon>
    </lineage>
</organism>
<reference evidence="3" key="1">
    <citation type="submission" date="2016-10" db="EMBL/GenBank/DDBJ databases">
        <authorList>
            <person name="Varghese N."/>
            <person name="Submissions S."/>
        </authorList>
    </citation>
    <scope>NUCLEOTIDE SEQUENCE [LARGE SCALE GENOMIC DNA]</scope>
    <source>
        <strain evidence="3">DSM 28453</strain>
    </source>
</reference>
<protein>
    <submittedName>
        <fullName evidence="2">Uncharacterized protein</fullName>
    </submittedName>
</protein>
<dbReference type="AlphaFoldDB" id="A0A1I4A1T9"/>
<gene>
    <name evidence="2" type="ORF">SAMN04488036_101116</name>
</gene>
<feature type="signal peptide" evidence="1">
    <location>
        <begin position="1"/>
        <end position="20"/>
    </location>
</feature>
<accession>A0A1I4A1T9</accession>